<dbReference type="AlphaFoldDB" id="A0A9P5ZZF4"/>
<evidence type="ECO:0000256" key="1">
    <source>
        <dbReference type="SAM" id="MobiDB-lite"/>
    </source>
</evidence>
<comment type="caution">
    <text evidence="2">The sequence shown here is derived from an EMBL/GenBank/DDBJ whole genome shotgun (WGS) entry which is preliminary data.</text>
</comment>
<name>A0A9P5ZZF4_PLEER</name>
<evidence type="ECO:0000313" key="2">
    <source>
        <dbReference type="EMBL" id="KAF9496277.1"/>
    </source>
</evidence>
<gene>
    <name evidence="2" type="ORF">BDN71DRAFT_1430387</name>
</gene>
<dbReference type="Proteomes" id="UP000807025">
    <property type="component" value="Unassembled WGS sequence"/>
</dbReference>
<dbReference type="EMBL" id="MU154554">
    <property type="protein sequence ID" value="KAF9496277.1"/>
    <property type="molecule type" value="Genomic_DNA"/>
</dbReference>
<proteinExistence type="predicted"/>
<accession>A0A9P5ZZF4</accession>
<feature type="region of interest" description="Disordered" evidence="1">
    <location>
        <begin position="155"/>
        <end position="215"/>
    </location>
</feature>
<evidence type="ECO:0000313" key="3">
    <source>
        <dbReference type="Proteomes" id="UP000807025"/>
    </source>
</evidence>
<dbReference type="OrthoDB" id="10569575at2759"/>
<feature type="compositionally biased region" description="Acidic residues" evidence="1">
    <location>
        <begin position="185"/>
        <end position="198"/>
    </location>
</feature>
<organism evidence="2 3">
    <name type="scientific">Pleurotus eryngii</name>
    <name type="common">Boletus of the steppes</name>
    <dbReference type="NCBI Taxonomy" id="5323"/>
    <lineage>
        <taxon>Eukaryota</taxon>
        <taxon>Fungi</taxon>
        <taxon>Dikarya</taxon>
        <taxon>Basidiomycota</taxon>
        <taxon>Agaricomycotina</taxon>
        <taxon>Agaricomycetes</taxon>
        <taxon>Agaricomycetidae</taxon>
        <taxon>Agaricales</taxon>
        <taxon>Pleurotineae</taxon>
        <taxon>Pleurotaceae</taxon>
        <taxon>Pleurotus</taxon>
    </lineage>
</organism>
<reference evidence="2" key="1">
    <citation type="submission" date="2020-11" db="EMBL/GenBank/DDBJ databases">
        <authorList>
            <consortium name="DOE Joint Genome Institute"/>
            <person name="Ahrendt S."/>
            <person name="Riley R."/>
            <person name="Andreopoulos W."/>
            <person name="Labutti K."/>
            <person name="Pangilinan J."/>
            <person name="Ruiz-Duenas F.J."/>
            <person name="Barrasa J.M."/>
            <person name="Sanchez-Garcia M."/>
            <person name="Camarero S."/>
            <person name="Miyauchi S."/>
            <person name="Serrano A."/>
            <person name="Linde D."/>
            <person name="Babiker R."/>
            <person name="Drula E."/>
            <person name="Ayuso-Fernandez I."/>
            <person name="Pacheco R."/>
            <person name="Padilla G."/>
            <person name="Ferreira P."/>
            <person name="Barriuso J."/>
            <person name="Kellner H."/>
            <person name="Castanera R."/>
            <person name="Alfaro M."/>
            <person name="Ramirez L."/>
            <person name="Pisabarro A.G."/>
            <person name="Kuo A."/>
            <person name="Tritt A."/>
            <person name="Lipzen A."/>
            <person name="He G."/>
            <person name="Yan M."/>
            <person name="Ng V."/>
            <person name="Cullen D."/>
            <person name="Martin F."/>
            <person name="Rosso M.-N."/>
            <person name="Henrissat B."/>
            <person name="Hibbett D."/>
            <person name="Martinez A.T."/>
            <person name="Grigoriev I.V."/>
        </authorList>
    </citation>
    <scope>NUCLEOTIDE SEQUENCE</scope>
    <source>
        <strain evidence="2">ATCC 90797</strain>
    </source>
</reference>
<sequence length="215" mass="23613">MDMNKLKCRVSARQMDWRRWSGLLQRRDGLAEIALSRGFGSHQDLPRLIPLSRDYDLNNRTPYKGHPMYPRRPACGRGMFYHGGPSYGSSCGGGNNSNSNLRGFCSKMQQTVVDYRDNFGIHDFAGRTPAHHPHPPSIDVGIHIDTDDFVMDGTPAPDYSAVAGPSSYDPMAAGPQNDVTPVPVEDSEVADDEGEITEDTAAAQDGDNTEDDKDL</sequence>
<keyword evidence="3" id="KW-1185">Reference proteome</keyword>
<protein>
    <submittedName>
        <fullName evidence="2">Uncharacterized protein</fullName>
    </submittedName>
</protein>